<comment type="subcellular location">
    <subcellularLocation>
        <location evidence="1">Mitochondrion inner membrane</location>
    </subcellularLocation>
    <subcellularLocation>
        <location evidence="2">Mitochondrion matrix</location>
        <location evidence="2">Mitochondrion nucleoid</location>
    </subcellularLocation>
</comment>
<gene>
    <name evidence="14" type="ORF">SELO1098_LOCUS311</name>
</gene>
<evidence type="ECO:0000256" key="7">
    <source>
        <dbReference type="ARBA" id="ARBA00023128"/>
    </source>
</evidence>
<keyword evidence="8 11" id="KW-0472">Membrane</keyword>
<evidence type="ECO:0000256" key="11">
    <source>
        <dbReference type="SAM" id="Phobius"/>
    </source>
</evidence>
<keyword evidence="11" id="KW-1133">Transmembrane helix</keyword>
<feature type="coiled-coil region" evidence="10">
    <location>
        <begin position="163"/>
        <end position="285"/>
    </location>
</feature>
<dbReference type="GO" id="GO:0007005">
    <property type="term" value="P:mitochondrion organization"/>
    <property type="evidence" value="ECO:0007669"/>
    <property type="project" value="TreeGrafter"/>
</dbReference>
<evidence type="ECO:0000256" key="6">
    <source>
        <dbReference type="ARBA" id="ARBA00023054"/>
    </source>
</evidence>
<dbReference type="InterPro" id="IPR003593">
    <property type="entry name" value="AAA+_ATPase"/>
</dbReference>
<accession>A0A7S3LYA2</accession>
<dbReference type="GO" id="GO:0005524">
    <property type="term" value="F:ATP binding"/>
    <property type="evidence" value="ECO:0007669"/>
    <property type="project" value="UniProtKB-KW"/>
</dbReference>
<dbReference type="InterPro" id="IPR027417">
    <property type="entry name" value="P-loop_NTPase"/>
</dbReference>
<dbReference type="SMART" id="SM00382">
    <property type="entry name" value="AAA"/>
    <property type="match status" value="1"/>
</dbReference>
<evidence type="ECO:0000256" key="4">
    <source>
        <dbReference type="ARBA" id="ARBA00022792"/>
    </source>
</evidence>
<evidence type="ECO:0000256" key="1">
    <source>
        <dbReference type="ARBA" id="ARBA00004273"/>
    </source>
</evidence>
<dbReference type="InterPro" id="IPR003959">
    <property type="entry name" value="ATPase_AAA_core"/>
</dbReference>
<sequence>MKWFVFALLILLEFAKADETDPSGKFLLYSDIQVANRTESLLRLRNVPIVRYKFKYDSLVDRYQLGIIGPDAQKYFAESIEVVPSKTFTSKDRSKAPTVVTNFPVVDKNVLFMHGLVALQELIFRYEALSAAIDSAETDASKRKDELLAIEKRITSGVSAQSKTKLEIAQKEAELALKQAQLDAQKAEEEMLLVQRELEHEKEMVEYEANLVRERMARQEELERLNNEQVLKMEKELAEKRELLARETNEALQKLRQTQSSELEQQKLEHEKEKIRVEIDAKAAQKRIQQEMELLKMRTQSKLDTERMITGIKTISAQVSRIVSEIFAKPKQVAIVTGIILGLIALYYVFKELFKLLRQYVQSRIGKPSLVRETSFTYSIVPHFIANYFSRPEELSSSRKMLEDAFSNIILSSEDKQRVVHLALATRNTKQSDAPFRHVLLHGSPGTGKTLIARRLAASSGMDYAIMSGGDVAPLGEDAVSQLHGLFQWAARSRKGLLVFIDEAEAFLAARTSVAGAGSGDGASSEVHIRNALNALLYQTGTPSHNFMLILATNRPQDLDVAVLDRIDVSIPITPPALPQRLELVKLYLNEHVVKVANQSQQSRSVLSKLFGSTRGVRYVTDDCLSEPVLHRIAAETEGFSGREIAKLFIAAQYAMFLAEKSTLTAEILLETVALKVEEHHIKRGNFAQLRTAEHAVDGKAPADASAPVNRKVKAKK</sequence>
<dbReference type="GO" id="GO:0016887">
    <property type="term" value="F:ATP hydrolysis activity"/>
    <property type="evidence" value="ECO:0007669"/>
    <property type="project" value="InterPro"/>
</dbReference>
<keyword evidence="5" id="KW-0067">ATP-binding</keyword>
<feature type="chain" id="PRO_5031059913" description="AAA+ ATPase domain-containing protein" evidence="12">
    <location>
        <begin position="18"/>
        <end position="717"/>
    </location>
</feature>
<dbReference type="PANTHER" id="PTHR23075">
    <property type="entry name" value="PUTATIVE ATP-ASE"/>
    <property type="match status" value="1"/>
</dbReference>
<keyword evidence="9" id="KW-1135">Mitochondrion nucleoid</keyword>
<evidence type="ECO:0000256" key="8">
    <source>
        <dbReference type="ARBA" id="ARBA00023136"/>
    </source>
</evidence>
<dbReference type="PANTHER" id="PTHR23075:SF0">
    <property type="entry name" value="ATPASE FAMILY AAA DOMAIN-CONTAINING PROTEIN 3"/>
    <property type="match status" value="1"/>
</dbReference>
<keyword evidence="11" id="KW-0812">Transmembrane</keyword>
<evidence type="ECO:0000313" key="14">
    <source>
        <dbReference type="EMBL" id="CAE0271486.1"/>
    </source>
</evidence>
<dbReference type="InterPro" id="IPR021911">
    <property type="entry name" value="ATAD3_N"/>
</dbReference>
<feature type="signal peptide" evidence="12">
    <location>
        <begin position="1"/>
        <end position="17"/>
    </location>
</feature>
<protein>
    <recommendedName>
        <fullName evidence="13">AAA+ ATPase domain-containing protein</fullName>
    </recommendedName>
</protein>
<name>A0A7S3LYA2_9STRA</name>
<reference evidence="14" key="1">
    <citation type="submission" date="2021-01" db="EMBL/GenBank/DDBJ databases">
        <authorList>
            <person name="Corre E."/>
            <person name="Pelletier E."/>
            <person name="Niang G."/>
            <person name="Scheremetjew M."/>
            <person name="Finn R."/>
            <person name="Kale V."/>
            <person name="Holt S."/>
            <person name="Cochrane G."/>
            <person name="Meng A."/>
            <person name="Brown T."/>
            <person name="Cohen L."/>
        </authorList>
    </citation>
    <scope>NUCLEOTIDE SEQUENCE</scope>
    <source>
        <strain evidence="14">CCAP 955/1</strain>
    </source>
</reference>
<dbReference type="AlphaFoldDB" id="A0A7S3LYA2"/>
<keyword evidence="3" id="KW-0547">Nucleotide-binding</keyword>
<evidence type="ECO:0000256" key="5">
    <source>
        <dbReference type="ARBA" id="ARBA00022840"/>
    </source>
</evidence>
<dbReference type="Gene3D" id="3.40.50.300">
    <property type="entry name" value="P-loop containing nucleotide triphosphate hydrolases"/>
    <property type="match status" value="1"/>
</dbReference>
<evidence type="ECO:0000256" key="3">
    <source>
        <dbReference type="ARBA" id="ARBA00022741"/>
    </source>
</evidence>
<dbReference type="GO" id="GO:0005743">
    <property type="term" value="C:mitochondrial inner membrane"/>
    <property type="evidence" value="ECO:0007669"/>
    <property type="project" value="UniProtKB-SubCell"/>
</dbReference>
<dbReference type="EMBL" id="HBIC01000557">
    <property type="protein sequence ID" value="CAE0271486.1"/>
    <property type="molecule type" value="Transcribed_RNA"/>
</dbReference>
<proteinExistence type="predicted"/>
<evidence type="ECO:0000256" key="10">
    <source>
        <dbReference type="SAM" id="Coils"/>
    </source>
</evidence>
<organism evidence="14">
    <name type="scientific">Spumella elongata</name>
    <dbReference type="NCBI Taxonomy" id="89044"/>
    <lineage>
        <taxon>Eukaryota</taxon>
        <taxon>Sar</taxon>
        <taxon>Stramenopiles</taxon>
        <taxon>Ochrophyta</taxon>
        <taxon>Chrysophyceae</taxon>
        <taxon>Chromulinales</taxon>
        <taxon>Chromulinaceae</taxon>
        <taxon>Spumella</taxon>
    </lineage>
</organism>
<keyword evidence="6 10" id="KW-0175">Coiled coil</keyword>
<dbReference type="Pfam" id="PF00004">
    <property type="entry name" value="AAA"/>
    <property type="match status" value="1"/>
</dbReference>
<feature type="domain" description="AAA+ ATPase" evidence="13">
    <location>
        <begin position="435"/>
        <end position="577"/>
    </location>
</feature>
<dbReference type="SUPFAM" id="SSF52540">
    <property type="entry name" value="P-loop containing nucleoside triphosphate hydrolases"/>
    <property type="match status" value="1"/>
</dbReference>
<evidence type="ECO:0000259" key="13">
    <source>
        <dbReference type="SMART" id="SM00382"/>
    </source>
</evidence>
<keyword evidence="7" id="KW-0496">Mitochondrion</keyword>
<evidence type="ECO:0000256" key="9">
    <source>
        <dbReference type="ARBA" id="ARBA00023271"/>
    </source>
</evidence>
<dbReference type="Pfam" id="PF12037">
    <property type="entry name" value="ATAD3_N"/>
    <property type="match status" value="1"/>
</dbReference>
<dbReference type="GO" id="GO:0008270">
    <property type="term" value="F:zinc ion binding"/>
    <property type="evidence" value="ECO:0007669"/>
    <property type="project" value="TreeGrafter"/>
</dbReference>
<dbReference type="GO" id="GO:0042645">
    <property type="term" value="C:mitochondrial nucleoid"/>
    <property type="evidence" value="ECO:0007669"/>
    <property type="project" value="UniProtKB-SubCell"/>
</dbReference>
<keyword evidence="4" id="KW-0999">Mitochondrion inner membrane</keyword>
<evidence type="ECO:0000256" key="2">
    <source>
        <dbReference type="ARBA" id="ARBA00004436"/>
    </source>
</evidence>
<feature type="transmembrane region" description="Helical" evidence="11">
    <location>
        <begin position="333"/>
        <end position="350"/>
    </location>
</feature>
<keyword evidence="12" id="KW-0732">Signal</keyword>
<evidence type="ECO:0000256" key="12">
    <source>
        <dbReference type="SAM" id="SignalP"/>
    </source>
</evidence>